<evidence type="ECO:0000313" key="2">
    <source>
        <dbReference type="Proteomes" id="UP000050791"/>
    </source>
</evidence>
<dbReference type="AlphaFoldDB" id="A0AA85BC27"/>
<reference evidence="3" key="1">
    <citation type="submission" date="2023-11" db="UniProtKB">
        <authorList>
            <consortium name="WormBaseParasite"/>
        </authorList>
    </citation>
    <scope>IDENTIFICATION</scope>
</reference>
<sequence>MLTTCVLSKTIIYMFHSTLMGQGDAIELQPPFLSPVHFLNSWQELEPTAYRPLIKNIIYNIPELMSFFTTLSNHFAHISYIYCHNRSRQRSVLGSWLEDLPDLLDECANAEFVIGVELRNKLANKTTECFESNLASLLRSLSENCIVSGSEGQPTLENESADSKGLNKQVDKCDSVNDVERLVNRQSKKKKKRREKCNVSGVHSKGIEMSNTMNFNSVVKPISPMIHEIGSTFEVHLLNVHQYLNTATLYVIRALQRDSGIEINVNRLSPDPDSDGQLRLFISRNYLEPYARRLGIFLIPHNSPLAEMGGVSGAYETWRSLVSSSIIDGRSTSDLYLMAARAFDEAQNLIQKTLYLKSVGEEKLLKFTQSPIVLSLFTEKLGPPDQLIDLQQLARRNSIACRVLGVCEDRRPIVHTANPSTINPKMSFLCSSSPVKLDYNFLESKCYPLIRLASQSKKS</sequence>
<name>A0AA85BC27_9TREM</name>
<dbReference type="WBParaSite" id="SMTH1_43090.1">
    <property type="protein sequence ID" value="SMTH1_43090.1"/>
    <property type="gene ID" value="SMTH1_43090"/>
</dbReference>
<dbReference type="Pfam" id="PF25789">
    <property type="entry name" value="TPR_NAA35"/>
    <property type="match status" value="1"/>
</dbReference>
<feature type="domain" description="NAA35-like TPR repeats" evidence="1">
    <location>
        <begin position="55"/>
        <end position="112"/>
    </location>
</feature>
<protein>
    <recommendedName>
        <fullName evidence="1">NAA35-like TPR repeats domain-containing protein</fullName>
    </recommendedName>
</protein>
<dbReference type="Proteomes" id="UP000050791">
    <property type="component" value="Unassembled WGS sequence"/>
</dbReference>
<evidence type="ECO:0000313" key="3">
    <source>
        <dbReference type="WBParaSite" id="SMTH1_43090.1"/>
    </source>
</evidence>
<dbReference type="InterPro" id="IPR057982">
    <property type="entry name" value="TPR_NAA35"/>
</dbReference>
<proteinExistence type="predicted"/>
<organism evidence="2 3">
    <name type="scientific">Schistosoma mattheei</name>
    <dbReference type="NCBI Taxonomy" id="31246"/>
    <lineage>
        <taxon>Eukaryota</taxon>
        <taxon>Metazoa</taxon>
        <taxon>Spiralia</taxon>
        <taxon>Lophotrochozoa</taxon>
        <taxon>Platyhelminthes</taxon>
        <taxon>Trematoda</taxon>
        <taxon>Digenea</taxon>
        <taxon>Strigeidida</taxon>
        <taxon>Schistosomatoidea</taxon>
        <taxon>Schistosomatidae</taxon>
        <taxon>Schistosoma</taxon>
    </lineage>
</organism>
<evidence type="ECO:0000259" key="1">
    <source>
        <dbReference type="Pfam" id="PF25789"/>
    </source>
</evidence>
<accession>A0AA85BC27</accession>